<evidence type="ECO:0000256" key="1">
    <source>
        <dbReference type="ARBA" id="ARBA00022801"/>
    </source>
</evidence>
<dbReference type="Pfam" id="PF00144">
    <property type="entry name" value="Beta-lactamase"/>
    <property type="match status" value="1"/>
</dbReference>
<sequence length="343" mass="39271">MYPETLHLIKEKMQKEVFPGALLWFMEADEEELYVLGHRQIVPTLLPMQEEALFDVASLTKVVCTTTVMLKLQEAGRVNWDQSLHELLPEFQNERITIRHLLTHTSDIQTYIPKRDQLNAAELRAAYLTLQPGDFLGEKVQYTDAGTILLGFLIEKLYQKDLIDVFKQEVLQPLAMTDSLFLPQPPYDKIVPTQKLSDGTILQGVTHDPKARVLAAHAGNAGLFTNLKDLSKFAKMYLNLGRVRDIIYLHDKTILRLLNDQTPTGKGKRSLGWDLKFSPLDQAPLLFHTGYTGTFLLLDVVKQSAFIFLSNRVHPEDHRASYVAHRDEILACYLQERVKNYQK</sequence>
<dbReference type="GO" id="GO:0016787">
    <property type="term" value="F:hydrolase activity"/>
    <property type="evidence" value="ECO:0007669"/>
    <property type="project" value="UniProtKB-KW"/>
</dbReference>
<feature type="domain" description="Beta-lactamase-related" evidence="2">
    <location>
        <begin position="8"/>
        <end position="320"/>
    </location>
</feature>
<dbReference type="PANTHER" id="PTHR43283">
    <property type="entry name" value="BETA-LACTAMASE-RELATED"/>
    <property type="match status" value="1"/>
</dbReference>
<keyword evidence="1 3" id="KW-0378">Hydrolase</keyword>
<gene>
    <name evidence="3" type="ORF">P7H00_03410</name>
</gene>
<dbReference type="InterPro" id="IPR001466">
    <property type="entry name" value="Beta-lactam-related"/>
</dbReference>
<dbReference type="Proteomes" id="UP001180842">
    <property type="component" value="Unassembled WGS sequence"/>
</dbReference>
<comment type="caution">
    <text evidence="3">The sequence shown here is derived from an EMBL/GenBank/DDBJ whole genome shotgun (WGS) entry which is preliminary data.</text>
</comment>
<name>A0AAE4L114_9ENTE</name>
<evidence type="ECO:0000313" key="4">
    <source>
        <dbReference type="Proteomes" id="UP001180842"/>
    </source>
</evidence>
<dbReference type="RefSeq" id="WP_115872712.1">
    <property type="nucleotide sequence ID" value="NZ_JARQAI010000003.1"/>
</dbReference>
<dbReference type="Gene3D" id="3.40.710.10">
    <property type="entry name" value="DD-peptidase/beta-lactamase superfamily"/>
    <property type="match status" value="1"/>
</dbReference>
<organism evidence="3 4">
    <name type="scientific">Enterococcus pseudoavium</name>
    <dbReference type="NCBI Taxonomy" id="44007"/>
    <lineage>
        <taxon>Bacteria</taxon>
        <taxon>Bacillati</taxon>
        <taxon>Bacillota</taxon>
        <taxon>Bacilli</taxon>
        <taxon>Lactobacillales</taxon>
        <taxon>Enterococcaceae</taxon>
        <taxon>Enterococcus</taxon>
    </lineage>
</organism>
<protein>
    <submittedName>
        <fullName evidence="3">Serine hydrolase</fullName>
    </submittedName>
</protein>
<proteinExistence type="predicted"/>
<dbReference type="EMBL" id="JARQAI010000003">
    <property type="protein sequence ID" value="MDT2736186.1"/>
    <property type="molecule type" value="Genomic_DNA"/>
</dbReference>
<dbReference type="PANTHER" id="PTHR43283:SF11">
    <property type="entry name" value="BETA-LACTAMASE-RELATED DOMAIN-CONTAINING PROTEIN"/>
    <property type="match status" value="1"/>
</dbReference>
<evidence type="ECO:0000313" key="3">
    <source>
        <dbReference type="EMBL" id="MDT2736186.1"/>
    </source>
</evidence>
<accession>A0AAE4L114</accession>
<dbReference type="SUPFAM" id="SSF56601">
    <property type="entry name" value="beta-lactamase/transpeptidase-like"/>
    <property type="match status" value="1"/>
</dbReference>
<dbReference type="AlphaFoldDB" id="A0AAE4L114"/>
<reference evidence="3" key="1">
    <citation type="submission" date="2023-03" db="EMBL/GenBank/DDBJ databases">
        <authorList>
            <person name="Shen W."/>
            <person name="Cai J."/>
        </authorList>
    </citation>
    <scope>NUCLEOTIDE SEQUENCE</scope>
    <source>
        <strain evidence="3">P69-2</strain>
    </source>
</reference>
<dbReference type="InterPro" id="IPR012338">
    <property type="entry name" value="Beta-lactam/transpept-like"/>
</dbReference>
<dbReference type="InterPro" id="IPR050789">
    <property type="entry name" value="Diverse_Enzym_Activities"/>
</dbReference>
<evidence type="ECO:0000259" key="2">
    <source>
        <dbReference type="Pfam" id="PF00144"/>
    </source>
</evidence>